<dbReference type="STRING" id="460384.SAMN05216313_104189"/>
<gene>
    <name evidence="2" type="ORF">SAMN05216313_104189</name>
</gene>
<accession>A0A1I0DHX4</accession>
<dbReference type="PANTHER" id="PTHR10094:SF25">
    <property type="entry name" value="SCP2 STEROL-BINDING DOMAIN-CONTAINING PROTEIN 1"/>
    <property type="match status" value="1"/>
</dbReference>
<organism evidence="2 3">
    <name type="scientific">Enterocloster lavalensis</name>
    <dbReference type="NCBI Taxonomy" id="460384"/>
    <lineage>
        <taxon>Bacteria</taxon>
        <taxon>Bacillati</taxon>
        <taxon>Bacillota</taxon>
        <taxon>Clostridia</taxon>
        <taxon>Lachnospirales</taxon>
        <taxon>Lachnospiraceae</taxon>
        <taxon>Enterocloster</taxon>
    </lineage>
</organism>
<evidence type="ECO:0000313" key="3">
    <source>
        <dbReference type="Proteomes" id="UP000198508"/>
    </source>
</evidence>
<name>A0A1I0DHX4_9FIRM</name>
<dbReference type="AlphaFoldDB" id="A0A1I0DHX4"/>
<evidence type="ECO:0000259" key="1">
    <source>
        <dbReference type="Pfam" id="PF02036"/>
    </source>
</evidence>
<dbReference type="SUPFAM" id="SSF55718">
    <property type="entry name" value="SCP-like"/>
    <property type="match status" value="1"/>
</dbReference>
<dbReference type="EMBL" id="FOIM01000004">
    <property type="protein sequence ID" value="SET31641.1"/>
    <property type="molecule type" value="Genomic_DNA"/>
</dbReference>
<proteinExistence type="predicted"/>
<dbReference type="RefSeq" id="WP_092361473.1">
    <property type="nucleotide sequence ID" value="NZ_CABJCG010000015.1"/>
</dbReference>
<reference evidence="3" key="1">
    <citation type="submission" date="2016-10" db="EMBL/GenBank/DDBJ databases">
        <authorList>
            <person name="Varghese N."/>
            <person name="Submissions S."/>
        </authorList>
    </citation>
    <scope>NUCLEOTIDE SEQUENCE [LARGE SCALE GENOMIC DNA]</scope>
    <source>
        <strain evidence="3">NLAE-zl-G277</strain>
    </source>
</reference>
<protein>
    <submittedName>
        <fullName evidence="2">SCP-2 sterol transfer family protein</fullName>
    </submittedName>
</protein>
<evidence type="ECO:0000313" key="2">
    <source>
        <dbReference type="EMBL" id="SET31641.1"/>
    </source>
</evidence>
<dbReference type="Proteomes" id="UP000198508">
    <property type="component" value="Unassembled WGS sequence"/>
</dbReference>
<keyword evidence="3" id="KW-1185">Reference proteome</keyword>
<sequence>MTFQELFEQVKMEFRKADVSGVKEHLAFQFNITGEAAGSFYAEVRDGVLYVEPYEYHDRDAAFTCSADTLLKLADRKMDPVAAFTLGRLKVDGDIGKALMLQKFL</sequence>
<dbReference type="InterPro" id="IPR003033">
    <property type="entry name" value="SCP2_sterol-bd_dom"/>
</dbReference>
<dbReference type="PANTHER" id="PTHR10094">
    <property type="entry name" value="STEROL CARRIER PROTEIN 2 SCP-2 FAMILY PROTEIN"/>
    <property type="match status" value="1"/>
</dbReference>
<dbReference type="InterPro" id="IPR036527">
    <property type="entry name" value="SCP2_sterol-bd_dom_sf"/>
</dbReference>
<dbReference type="Pfam" id="PF02036">
    <property type="entry name" value="SCP2"/>
    <property type="match status" value="1"/>
</dbReference>
<dbReference type="GeneID" id="93276207"/>
<dbReference type="GO" id="GO:0005829">
    <property type="term" value="C:cytosol"/>
    <property type="evidence" value="ECO:0007669"/>
    <property type="project" value="TreeGrafter"/>
</dbReference>
<feature type="domain" description="SCP2" evidence="1">
    <location>
        <begin position="14"/>
        <end position="105"/>
    </location>
</feature>
<dbReference type="Gene3D" id="3.30.1050.10">
    <property type="entry name" value="SCP2 sterol-binding domain"/>
    <property type="match status" value="1"/>
</dbReference>